<dbReference type="Proteomes" id="UP001152320">
    <property type="component" value="Unassembled WGS sequence"/>
</dbReference>
<comment type="caution">
    <text evidence="1">The sequence shown here is derived from an EMBL/GenBank/DDBJ whole genome shotgun (WGS) entry which is preliminary data.</text>
</comment>
<evidence type="ECO:0000313" key="1">
    <source>
        <dbReference type="EMBL" id="KAJ8018437.1"/>
    </source>
</evidence>
<sequence length="63" mass="6582">MGSRRDLRSRTSFLAHARLVTGVAARKFGHCNEKSRAAARACLGKQPALQTCTSAGLVGGQPG</sequence>
<name>A0A9Q1BBH7_HOLLE</name>
<gene>
    <name evidence="1" type="ORF">HOLleu_43580</name>
</gene>
<evidence type="ECO:0000313" key="2">
    <source>
        <dbReference type="Proteomes" id="UP001152320"/>
    </source>
</evidence>
<proteinExistence type="predicted"/>
<dbReference type="EMBL" id="JAIZAY010000368">
    <property type="protein sequence ID" value="KAJ8018437.1"/>
    <property type="molecule type" value="Genomic_DNA"/>
</dbReference>
<keyword evidence="2" id="KW-1185">Reference proteome</keyword>
<reference evidence="1" key="1">
    <citation type="submission" date="2021-10" db="EMBL/GenBank/DDBJ databases">
        <title>Tropical sea cucumber genome reveals ecological adaptation and Cuvierian tubules defense mechanism.</title>
        <authorList>
            <person name="Chen T."/>
        </authorList>
    </citation>
    <scope>NUCLEOTIDE SEQUENCE</scope>
    <source>
        <strain evidence="1">Nanhai2018</strain>
        <tissue evidence="1">Muscle</tissue>
    </source>
</reference>
<dbReference type="AlphaFoldDB" id="A0A9Q1BBH7"/>
<organism evidence="1 2">
    <name type="scientific">Holothuria leucospilota</name>
    <name type="common">Black long sea cucumber</name>
    <name type="synonym">Mertensiothuria leucospilota</name>
    <dbReference type="NCBI Taxonomy" id="206669"/>
    <lineage>
        <taxon>Eukaryota</taxon>
        <taxon>Metazoa</taxon>
        <taxon>Echinodermata</taxon>
        <taxon>Eleutherozoa</taxon>
        <taxon>Echinozoa</taxon>
        <taxon>Holothuroidea</taxon>
        <taxon>Aspidochirotacea</taxon>
        <taxon>Aspidochirotida</taxon>
        <taxon>Holothuriidae</taxon>
        <taxon>Holothuria</taxon>
    </lineage>
</organism>
<protein>
    <submittedName>
        <fullName evidence="1">Uncharacterized protein</fullName>
    </submittedName>
</protein>
<accession>A0A9Q1BBH7</accession>